<feature type="region of interest" description="Disordered" evidence="7">
    <location>
        <begin position="415"/>
        <end position="439"/>
    </location>
</feature>
<dbReference type="GO" id="GO:0005506">
    <property type="term" value="F:iron ion binding"/>
    <property type="evidence" value="ECO:0007669"/>
    <property type="project" value="InterPro"/>
</dbReference>
<evidence type="ECO:0000256" key="6">
    <source>
        <dbReference type="ARBA" id="ARBA00023014"/>
    </source>
</evidence>
<dbReference type="RefSeq" id="WP_115898605.1">
    <property type="nucleotide sequence ID" value="NZ_QUNG01000011.1"/>
</dbReference>
<comment type="caution">
    <text evidence="9">The sequence shown here is derived from an EMBL/GenBank/DDBJ whole genome shotgun (WGS) entry which is preliminary data.</text>
</comment>
<dbReference type="PRINTS" id="PR00090">
    <property type="entry name" value="RNGDIOXGNASE"/>
</dbReference>
<dbReference type="InterPro" id="IPR017941">
    <property type="entry name" value="Rieske_2Fe-2S"/>
</dbReference>
<evidence type="ECO:0000256" key="3">
    <source>
        <dbReference type="ARBA" id="ARBA00022723"/>
    </source>
</evidence>
<dbReference type="OrthoDB" id="9769355at2"/>
<dbReference type="SUPFAM" id="SSF55961">
    <property type="entry name" value="Bet v1-like"/>
    <property type="match status" value="1"/>
</dbReference>
<evidence type="ECO:0000256" key="5">
    <source>
        <dbReference type="ARBA" id="ARBA00023004"/>
    </source>
</evidence>
<dbReference type="Gene3D" id="2.102.10.10">
    <property type="entry name" value="Rieske [2Fe-2S] iron-sulphur domain"/>
    <property type="match status" value="1"/>
</dbReference>
<evidence type="ECO:0000256" key="7">
    <source>
        <dbReference type="SAM" id="MobiDB-lite"/>
    </source>
</evidence>
<keyword evidence="10" id="KW-1185">Reference proteome</keyword>
<dbReference type="InterPro" id="IPR001663">
    <property type="entry name" value="Rng_hydr_dOase-A"/>
</dbReference>
<evidence type="ECO:0000313" key="9">
    <source>
        <dbReference type="EMBL" id="REG81998.1"/>
    </source>
</evidence>
<keyword evidence="4" id="KW-0560">Oxidoreductase</keyword>
<feature type="compositionally biased region" description="Polar residues" evidence="7">
    <location>
        <begin position="422"/>
        <end position="439"/>
    </location>
</feature>
<dbReference type="GO" id="GO:0016491">
    <property type="term" value="F:oxidoreductase activity"/>
    <property type="evidence" value="ECO:0007669"/>
    <property type="project" value="UniProtKB-KW"/>
</dbReference>
<dbReference type="EMBL" id="QUNG01000011">
    <property type="protein sequence ID" value="REG81998.1"/>
    <property type="molecule type" value="Genomic_DNA"/>
</dbReference>
<feature type="domain" description="Rieske" evidence="8">
    <location>
        <begin position="41"/>
        <end position="147"/>
    </location>
</feature>
<keyword evidence="2" id="KW-0001">2Fe-2S</keyword>
<reference evidence="9 10" key="1">
    <citation type="submission" date="2018-08" db="EMBL/GenBank/DDBJ databases">
        <title>Genomic Encyclopedia of Type Strains, Phase III (KMG-III): the genomes of soil and plant-associated and newly described type strains.</title>
        <authorList>
            <person name="Whitman W."/>
        </authorList>
    </citation>
    <scope>NUCLEOTIDE SEQUENCE [LARGE SCALE GENOMIC DNA]</scope>
    <source>
        <strain evidence="9 10">CECT 7375</strain>
    </source>
</reference>
<comment type="cofactor">
    <cofactor evidence="1">
        <name>Fe cation</name>
        <dbReference type="ChEBI" id="CHEBI:24875"/>
    </cofactor>
</comment>
<dbReference type="PANTHER" id="PTHR43756">
    <property type="entry name" value="CHOLINE MONOOXYGENASE, CHLOROPLASTIC"/>
    <property type="match status" value="1"/>
</dbReference>
<evidence type="ECO:0000256" key="1">
    <source>
        <dbReference type="ARBA" id="ARBA00001962"/>
    </source>
</evidence>
<name>A0A3E0DH07_9GAMM</name>
<dbReference type="Proteomes" id="UP000256542">
    <property type="component" value="Unassembled WGS sequence"/>
</dbReference>
<evidence type="ECO:0000313" key="10">
    <source>
        <dbReference type="Proteomes" id="UP000256542"/>
    </source>
</evidence>
<accession>A0A3E0DH07</accession>
<dbReference type="CDD" id="cd08884">
    <property type="entry name" value="RHO_alpha_C_GbcA-like"/>
    <property type="match status" value="1"/>
</dbReference>
<dbReference type="PROSITE" id="PS51296">
    <property type="entry name" value="RIESKE"/>
    <property type="match status" value="1"/>
</dbReference>
<dbReference type="CDD" id="cd03469">
    <property type="entry name" value="Rieske_RO_Alpha_N"/>
    <property type="match status" value="1"/>
</dbReference>
<proteinExistence type="predicted"/>
<dbReference type="Pfam" id="PF00355">
    <property type="entry name" value="Rieske"/>
    <property type="match status" value="1"/>
</dbReference>
<evidence type="ECO:0000256" key="2">
    <source>
        <dbReference type="ARBA" id="ARBA00022714"/>
    </source>
</evidence>
<sequence>MYHTTKTLLAQRQPEHALERTFYTDAEIFQQDLEAFYFKEWLFVTSECELPNAGDFITYTLGSYNILVVRGADQEVRAFHNTCRHRGSIICKTNKGSAAKLVCPYHQWTYELDGSLLWARDMGPDFNAQDHGLAPVHCRNLAGLIYICLADQTPDFDDFAAVTTPYLAPHDLKNAKVAYETRIIEKGNWKLVWENNRECYHCSANHPSLTRTFPEDPRVSFLGKDNIPDYIAEHFAMCEAAGLTAKFMVAEDGQYRLSRMPLVKGTKSFTMDGEFAIPNKRLGNITLDSAGVCNKFHYPSTWAYFLPDYCLTFRITPISPTETELVTQWLVNKDAIEGVDYDLKHLTEVWIATNNEDRRVVEDNQLGVNSPAFKPGPYSPLHEISVCAFVDWYCDKLSARLPELHPEISATQTSTIISSDTRYTSNTDTDQEVTNEPPR</sequence>
<dbReference type="GO" id="GO:0051537">
    <property type="term" value="F:2 iron, 2 sulfur cluster binding"/>
    <property type="evidence" value="ECO:0007669"/>
    <property type="project" value="UniProtKB-KW"/>
</dbReference>
<gene>
    <name evidence="9" type="ORF">DFP81_11178</name>
</gene>
<keyword evidence="3" id="KW-0479">Metal-binding</keyword>
<organism evidence="9 10">
    <name type="scientific">Marinomonas pollencensis</name>
    <dbReference type="NCBI Taxonomy" id="491954"/>
    <lineage>
        <taxon>Bacteria</taxon>
        <taxon>Pseudomonadati</taxon>
        <taxon>Pseudomonadota</taxon>
        <taxon>Gammaproteobacteria</taxon>
        <taxon>Oceanospirillales</taxon>
        <taxon>Oceanospirillaceae</taxon>
        <taxon>Marinomonas</taxon>
    </lineage>
</organism>
<dbReference type="AlphaFoldDB" id="A0A3E0DH07"/>
<evidence type="ECO:0000256" key="4">
    <source>
        <dbReference type="ARBA" id="ARBA00023002"/>
    </source>
</evidence>
<dbReference type="InterPro" id="IPR036922">
    <property type="entry name" value="Rieske_2Fe-2S_sf"/>
</dbReference>
<dbReference type="Gene3D" id="3.90.380.10">
    <property type="entry name" value="Naphthalene 1,2-dioxygenase Alpha Subunit, Chain A, domain 1"/>
    <property type="match status" value="1"/>
</dbReference>
<dbReference type="Pfam" id="PF00848">
    <property type="entry name" value="Ring_hydroxyl_A"/>
    <property type="match status" value="1"/>
</dbReference>
<protein>
    <submittedName>
        <fullName evidence="9">Rieske 2Fe-2S family protein</fullName>
    </submittedName>
</protein>
<dbReference type="InterPro" id="IPR015879">
    <property type="entry name" value="Ring_hydroxy_dOase_asu_C_dom"/>
</dbReference>
<keyword evidence="6" id="KW-0411">Iron-sulfur</keyword>
<keyword evidence="5" id="KW-0408">Iron</keyword>
<evidence type="ECO:0000259" key="8">
    <source>
        <dbReference type="PROSITE" id="PS51296"/>
    </source>
</evidence>
<dbReference type="PANTHER" id="PTHR43756:SF5">
    <property type="entry name" value="CHOLINE MONOOXYGENASE, CHLOROPLASTIC"/>
    <property type="match status" value="1"/>
</dbReference>
<dbReference type="SUPFAM" id="SSF50022">
    <property type="entry name" value="ISP domain"/>
    <property type="match status" value="1"/>
</dbReference>